<dbReference type="GO" id="GO:0006396">
    <property type="term" value="P:RNA processing"/>
    <property type="evidence" value="ECO:0007669"/>
    <property type="project" value="InterPro"/>
</dbReference>
<dbReference type="EMBL" id="BDCO01000002">
    <property type="protein sequence ID" value="GAT33950.1"/>
    <property type="molecule type" value="Genomic_DNA"/>
</dbReference>
<dbReference type="Pfam" id="PF01938">
    <property type="entry name" value="TRAM"/>
    <property type="match status" value="1"/>
</dbReference>
<comment type="similarity">
    <text evidence="4">Belongs to the class I-like SAM-binding methyltransferase superfamily. RNA M5U methyltransferase family.</text>
</comment>
<evidence type="ECO:0000256" key="3">
    <source>
        <dbReference type="ARBA" id="ARBA00022691"/>
    </source>
</evidence>
<keyword evidence="3 4" id="KW-0949">S-adenosyl-L-methionine</keyword>
<feature type="binding site" evidence="4">
    <location>
        <position position="222"/>
    </location>
    <ligand>
        <name>S-adenosyl-L-methionine</name>
        <dbReference type="ChEBI" id="CHEBI:59789"/>
    </ligand>
</feature>
<keyword evidence="1 4" id="KW-0489">Methyltransferase</keyword>
<evidence type="ECO:0000313" key="7">
    <source>
        <dbReference type="Proteomes" id="UP000076023"/>
    </source>
</evidence>
<feature type="domain" description="TRAM" evidence="5">
    <location>
        <begin position="1"/>
        <end position="61"/>
    </location>
</feature>
<dbReference type="RefSeq" id="WP_084400435.1">
    <property type="nucleotide sequence ID" value="NZ_BDCO01000002.1"/>
</dbReference>
<dbReference type="InterPro" id="IPR029063">
    <property type="entry name" value="SAM-dependent_MTases_sf"/>
</dbReference>
<sequence>MSHSRVLDTSLVIEQVTFGGKGLGRLPNGKVCFVPRVIPGERVECRIIREKSKHAEADLVRVLEASMDRVRPKCPVYGTCGGCSYQHIGYERQLAIKTQQVEDALRRLGGIPTPVVHPAIPSPQQYGYRNRISVHVRAGKVGFFGAKSHRVVDVAECPIASELVNSELKALRESQPRDGEYSLREPSDYRGFRQVNSAAGALLQEAVSSLSAPGGELLVDAYCGAGFFAHHLREQYAQVVGIEWSEDAVRAARDRRGANEIYLLGDVAQHLAAALGSGPAEKTTVLIDPPSEGIDSEVIGHLLSREPERIIYVSCNPATLARDIKMLATKYAFREAKPVDMFPQTAEIEVAALLHRL</sequence>
<dbReference type="SUPFAM" id="SSF53335">
    <property type="entry name" value="S-adenosyl-L-methionine-dependent methyltransferases"/>
    <property type="match status" value="1"/>
</dbReference>
<protein>
    <submittedName>
        <fullName evidence="6">23S rRNA (Uracil1939-C5)-methyltransferase</fullName>
    </submittedName>
</protein>
<dbReference type="STRING" id="690879.TSACC_22371"/>
<dbReference type="GO" id="GO:0032259">
    <property type="term" value="P:methylation"/>
    <property type="evidence" value="ECO:0007669"/>
    <property type="project" value="UniProtKB-KW"/>
</dbReference>
<accession>A0A146G8W6</accession>
<dbReference type="InParanoid" id="A0A146G8W6"/>
<dbReference type="Gene3D" id="3.40.50.150">
    <property type="entry name" value="Vaccinia Virus protein VP39"/>
    <property type="match status" value="2"/>
</dbReference>
<dbReference type="PROSITE" id="PS50926">
    <property type="entry name" value="TRAM"/>
    <property type="match status" value="1"/>
</dbReference>
<dbReference type="Proteomes" id="UP000076023">
    <property type="component" value="Unassembled WGS sequence"/>
</dbReference>
<dbReference type="PROSITE" id="PS51687">
    <property type="entry name" value="SAM_MT_RNA_M5U"/>
    <property type="match status" value="1"/>
</dbReference>
<feature type="binding site" evidence="4">
    <location>
        <position position="288"/>
    </location>
    <ligand>
        <name>S-adenosyl-L-methionine</name>
        <dbReference type="ChEBI" id="CHEBI:59789"/>
    </ligand>
</feature>
<dbReference type="PANTHER" id="PTHR11061:SF30">
    <property type="entry name" value="TRNA (URACIL(54)-C(5))-METHYLTRANSFERASE"/>
    <property type="match status" value="1"/>
</dbReference>
<comment type="caution">
    <text evidence="6">The sequence shown here is derived from an EMBL/GenBank/DDBJ whole genome shotgun (WGS) entry which is preliminary data.</text>
</comment>
<dbReference type="InterPro" id="IPR012340">
    <property type="entry name" value="NA-bd_OB-fold"/>
</dbReference>
<name>A0A146G8W6_TERSA</name>
<dbReference type="PANTHER" id="PTHR11061">
    <property type="entry name" value="RNA M5U METHYLTRANSFERASE"/>
    <property type="match status" value="1"/>
</dbReference>
<dbReference type="Pfam" id="PF05958">
    <property type="entry name" value="tRNA_U5-meth_tr"/>
    <property type="match status" value="1"/>
</dbReference>
<feature type="binding site" evidence="4">
    <location>
        <position position="243"/>
    </location>
    <ligand>
        <name>S-adenosyl-L-methionine</name>
        <dbReference type="ChEBI" id="CHEBI:59789"/>
    </ligand>
</feature>
<feature type="binding site" evidence="4">
    <location>
        <position position="194"/>
    </location>
    <ligand>
        <name>S-adenosyl-L-methionine</name>
        <dbReference type="ChEBI" id="CHEBI:59789"/>
    </ligand>
</feature>
<reference evidence="7" key="1">
    <citation type="journal article" date="2017" name="Genome Announc.">
        <title>Draft Genome Sequence of Terrimicrobium sacchariphilum NM-5T, a Facultative Anaerobic Soil Bacterium of the Class Spartobacteria.</title>
        <authorList>
            <person name="Qiu Y.L."/>
            <person name="Tourlousse D.M."/>
            <person name="Matsuura N."/>
            <person name="Ohashi A."/>
            <person name="Sekiguchi Y."/>
        </authorList>
    </citation>
    <scope>NUCLEOTIDE SEQUENCE [LARGE SCALE GENOMIC DNA]</scope>
    <source>
        <strain evidence="7">NM-5</strain>
    </source>
</reference>
<evidence type="ECO:0000313" key="6">
    <source>
        <dbReference type="EMBL" id="GAT33950.1"/>
    </source>
</evidence>
<dbReference type="GO" id="GO:0008173">
    <property type="term" value="F:RNA methyltransferase activity"/>
    <property type="evidence" value="ECO:0007669"/>
    <property type="project" value="InterPro"/>
</dbReference>
<dbReference type="FunCoup" id="A0A146G8W6">
    <property type="interactions" value="436"/>
</dbReference>
<evidence type="ECO:0000256" key="2">
    <source>
        <dbReference type="ARBA" id="ARBA00022679"/>
    </source>
</evidence>
<evidence type="ECO:0000259" key="5">
    <source>
        <dbReference type="PROSITE" id="PS50926"/>
    </source>
</evidence>
<proteinExistence type="inferred from homology"/>
<evidence type="ECO:0000256" key="4">
    <source>
        <dbReference type="PROSITE-ProRule" id="PRU01024"/>
    </source>
</evidence>
<dbReference type="CDD" id="cd02440">
    <property type="entry name" value="AdoMet_MTases"/>
    <property type="match status" value="1"/>
</dbReference>
<keyword evidence="7" id="KW-1185">Reference proteome</keyword>
<dbReference type="AlphaFoldDB" id="A0A146G8W6"/>
<organism evidence="6 7">
    <name type="scientific">Terrimicrobium sacchariphilum</name>
    <dbReference type="NCBI Taxonomy" id="690879"/>
    <lineage>
        <taxon>Bacteria</taxon>
        <taxon>Pseudomonadati</taxon>
        <taxon>Verrucomicrobiota</taxon>
        <taxon>Terrimicrobiia</taxon>
        <taxon>Terrimicrobiales</taxon>
        <taxon>Terrimicrobiaceae</taxon>
        <taxon>Terrimicrobium</taxon>
    </lineage>
</organism>
<gene>
    <name evidence="6" type="ORF">TSACC_22371</name>
</gene>
<evidence type="ECO:0000256" key="1">
    <source>
        <dbReference type="ARBA" id="ARBA00022603"/>
    </source>
</evidence>
<dbReference type="SUPFAM" id="SSF50249">
    <property type="entry name" value="Nucleic acid-binding proteins"/>
    <property type="match status" value="1"/>
</dbReference>
<feature type="active site" description="Nucleophile" evidence="4">
    <location>
        <position position="315"/>
    </location>
</feature>
<keyword evidence="2 4" id="KW-0808">Transferase</keyword>
<dbReference type="InterPro" id="IPR010280">
    <property type="entry name" value="U5_MeTrfase_fam"/>
</dbReference>
<dbReference type="InterPro" id="IPR002792">
    <property type="entry name" value="TRAM_dom"/>
</dbReference>
<dbReference type="Gene3D" id="2.40.50.140">
    <property type="entry name" value="Nucleic acid-binding proteins"/>
    <property type="match status" value="1"/>
</dbReference>